<dbReference type="SUPFAM" id="SSF64182">
    <property type="entry name" value="DHH phosphoesterases"/>
    <property type="match status" value="1"/>
</dbReference>
<protein>
    <submittedName>
        <fullName evidence="1">Uncharacterized protein</fullName>
    </submittedName>
</protein>
<gene>
    <name evidence="1" type="ORF">A2228_02400</name>
</gene>
<reference evidence="1 2" key="1">
    <citation type="journal article" date="2016" name="Nat. Commun.">
        <title>Thousands of microbial genomes shed light on interconnected biogeochemical processes in an aquifer system.</title>
        <authorList>
            <person name="Anantharaman K."/>
            <person name="Brown C.T."/>
            <person name="Hug L.A."/>
            <person name="Sharon I."/>
            <person name="Castelle C.J."/>
            <person name="Probst A.J."/>
            <person name="Thomas B.C."/>
            <person name="Singh A."/>
            <person name="Wilkins M.J."/>
            <person name="Karaoz U."/>
            <person name="Brodie E.L."/>
            <person name="Williams K.H."/>
            <person name="Hubbard S.S."/>
            <person name="Banfield J.F."/>
        </authorList>
    </citation>
    <scope>NUCLEOTIDE SEQUENCE [LARGE SCALE GENOMIC DNA]</scope>
</reference>
<name>A0A1F5F6E5_9BACT</name>
<dbReference type="Proteomes" id="UP000176191">
    <property type="component" value="Unassembled WGS sequence"/>
</dbReference>
<accession>A0A1F5F6E5</accession>
<dbReference type="AlphaFoldDB" id="A0A1F5F6E5"/>
<sequence length="280" mass="31272">MSKIIVMHRNPDLDAMMAGWLLIRFDPAHYGDAELTFIPAGSTYKNVAVDTDPHVTHVDVGFGKFDHHQPGAKKTCASKLVWEELVSQGLISPSDTGVSAMVAHAYQIDHFDDCFWQEATEPRFAFTLAEIIPSLHRLQTLDNAAVARAGFLYLDGVYQRLKDWEKGKQAIAMGSEFESLWGKGIVVVTGADDVSKVAQRAGYDIVVVHDPEKGYLKIKLKPDVKLNLDRLYVKITTRESKKRWFYHNSGLMLFSGSDKGSAKEKTELTPADILEMIRGC</sequence>
<dbReference type="EMBL" id="MFAK01000012">
    <property type="protein sequence ID" value="OGD75241.1"/>
    <property type="molecule type" value="Genomic_DNA"/>
</dbReference>
<evidence type="ECO:0000313" key="2">
    <source>
        <dbReference type="Proteomes" id="UP000176191"/>
    </source>
</evidence>
<proteinExistence type="predicted"/>
<organism evidence="1 2">
    <name type="scientific">Candidatus Collierbacteria bacterium RIFOXYA2_FULL_46_10</name>
    <dbReference type="NCBI Taxonomy" id="1817726"/>
    <lineage>
        <taxon>Bacteria</taxon>
        <taxon>Candidatus Collieribacteriota</taxon>
    </lineage>
</organism>
<evidence type="ECO:0000313" key="1">
    <source>
        <dbReference type="EMBL" id="OGD75241.1"/>
    </source>
</evidence>
<dbReference type="InterPro" id="IPR038763">
    <property type="entry name" value="DHH_sf"/>
</dbReference>
<comment type="caution">
    <text evidence="1">The sequence shown here is derived from an EMBL/GenBank/DDBJ whole genome shotgun (WGS) entry which is preliminary data.</text>
</comment>